<evidence type="ECO:0000256" key="9">
    <source>
        <dbReference type="ARBA" id="ARBA00022695"/>
    </source>
</evidence>
<dbReference type="KEGG" id="vg:37620116"/>
<dbReference type="GO" id="GO:0016779">
    <property type="term" value="F:nucleotidyltransferase activity"/>
    <property type="evidence" value="ECO:0007669"/>
    <property type="project" value="UniProtKB-KW"/>
</dbReference>
<dbReference type="InterPro" id="IPR027417">
    <property type="entry name" value="P-loop_NTPase"/>
</dbReference>
<dbReference type="GO" id="GO:0003724">
    <property type="term" value="F:RNA helicase activity"/>
    <property type="evidence" value="ECO:0007669"/>
    <property type="project" value="InterPro"/>
</dbReference>
<keyword evidence="15" id="KW-0378">Hydrolase</keyword>
<keyword evidence="11" id="KW-0540">Nuclease</keyword>
<dbReference type="RefSeq" id="YP_009508628.1">
    <property type="nucleotide sequence ID" value="NC_039033.1"/>
</dbReference>
<keyword evidence="10" id="KW-0235">DNA replication</keyword>
<accession>A0A0D3MCG3</accession>
<evidence type="ECO:0000256" key="17">
    <source>
        <dbReference type="ARBA" id="ARBA00022840"/>
    </source>
</evidence>
<comment type="cofactor">
    <cofactor evidence="1">
        <name>Mn(2+)</name>
        <dbReference type="ChEBI" id="CHEBI:29035"/>
    </cofactor>
</comment>
<keyword evidence="19" id="KW-0238">DNA-binding</keyword>
<evidence type="ECO:0000259" key="24">
    <source>
        <dbReference type="PROSITE" id="PS52020"/>
    </source>
</evidence>
<evidence type="ECO:0000256" key="4">
    <source>
        <dbReference type="ARBA" id="ARBA00008545"/>
    </source>
</evidence>
<keyword evidence="12" id="KW-0479">Metal-binding</keyword>
<evidence type="ECO:0000256" key="21">
    <source>
        <dbReference type="ARBA" id="ARBA00030754"/>
    </source>
</evidence>
<dbReference type="GO" id="GO:0003677">
    <property type="term" value="F:DNA binding"/>
    <property type="evidence" value="ECO:0007669"/>
    <property type="project" value="UniProtKB-KW"/>
</dbReference>
<dbReference type="GO" id="GO:0004519">
    <property type="term" value="F:endonuclease activity"/>
    <property type="evidence" value="ECO:0007669"/>
    <property type="project" value="UniProtKB-KW"/>
</dbReference>
<keyword evidence="8" id="KW-0808">Transferase</keyword>
<evidence type="ECO:0000256" key="15">
    <source>
        <dbReference type="ARBA" id="ARBA00022801"/>
    </source>
</evidence>
<dbReference type="Pfam" id="PF00910">
    <property type="entry name" value="RNA_helicase"/>
    <property type="match status" value="1"/>
</dbReference>
<dbReference type="GO" id="GO:0042025">
    <property type="term" value="C:host cell nucleus"/>
    <property type="evidence" value="ECO:0007669"/>
    <property type="project" value="UniProtKB-SubCell"/>
</dbReference>
<evidence type="ECO:0000256" key="19">
    <source>
        <dbReference type="ARBA" id="ARBA00023125"/>
    </source>
</evidence>
<comment type="catalytic activity">
    <reaction evidence="23">
        <text>ATP + H2O = ADP + phosphate + H(+)</text>
        <dbReference type="Rhea" id="RHEA:13065"/>
        <dbReference type="ChEBI" id="CHEBI:15377"/>
        <dbReference type="ChEBI" id="CHEBI:15378"/>
        <dbReference type="ChEBI" id="CHEBI:30616"/>
        <dbReference type="ChEBI" id="CHEBI:43474"/>
        <dbReference type="ChEBI" id="CHEBI:456216"/>
    </reaction>
</comment>
<evidence type="ECO:0000256" key="22">
    <source>
        <dbReference type="ARBA" id="ARBA00032243"/>
    </source>
</evidence>
<reference evidence="26" key="1">
    <citation type="submission" date="2014-03" db="EMBL/GenBank/DDBJ databases">
        <title>Mammalian viruses resident in respiratory and gastrointestinal tracts of bat species across China mainland.</title>
        <authorList>
            <person name="Wu Z."/>
            <person name="Yang L."/>
            <person name="Jin Q."/>
        </authorList>
    </citation>
    <scope>NUCLEOTIDE SEQUENCE [LARGE SCALE GENOMIC DNA]</scope>
</reference>
<evidence type="ECO:0000313" key="25">
    <source>
        <dbReference type="EMBL" id="AIF76280.1"/>
    </source>
</evidence>
<dbReference type="Proteomes" id="UP000158078">
    <property type="component" value="Segment"/>
</dbReference>
<dbReference type="GO" id="GO:0003723">
    <property type="term" value="F:RNA binding"/>
    <property type="evidence" value="ECO:0007669"/>
    <property type="project" value="InterPro"/>
</dbReference>
<protein>
    <recommendedName>
        <fullName evidence="6">Replication-associated protein</fullName>
    </recommendedName>
    <alternativeName>
        <fullName evidence="21">ATP-dependent helicase Rep</fullName>
    </alternativeName>
    <alternativeName>
        <fullName evidence="22">RepP</fullName>
    </alternativeName>
</protein>
<evidence type="ECO:0000256" key="2">
    <source>
        <dbReference type="ARBA" id="ARBA00001946"/>
    </source>
</evidence>
<evidence type="ECO:0000256" key="8">
    <source>
        <dbReference type="ARBA" id="ARBA00022679"/>
    </source>
</evidence>
<dbReference type="Gene3D" id="3.40.50.300">
    <property type="entry name" value="P-loop containing nucleotide triphosphate hydrolases"/>
    <property type="match status" value="1"/>
</dbReference>
<feature type="domain" description="CRESS-DNA virus Rep endonuclease" evidence="24">
    <location>
        <begin position="10"/>
        <end position="108"/>
    </location>
</feature>
<keyword evidence="14" id="KW-0255">Endonuclease</keyword>
<evidence type="ECO:0000256" key="18">
    <source>
        <dbReference type="ARBA" id="ARBA00023124"/>
    </source>
</evidence>
<keyword evidence="18" id="KW-0190">Covalent protein-DNA linkage</keyword>
<evidence type="ECO:0000256" key="20">
    <source>
        <dbReference type="ARBA" id="ARBA00023268"/>
    </source>
</evidence>
<dbReference type="GO" id="GO:0006260">
    <property type="term" value="P:DNA replication"/>
    <property type="evidence" value="ECO:0007669"/>
    <property type="project" value="UniProtKB-KW"/>
</dbReference>
<evidence type="ECO:0000256" key="7">
    <source>
        <dbReference type="ARBA" id="ARBA00022562"/>
    </source>
</evidence>
<evidence type="ECO:0000313" key="26">
    <source>
        <dbReference type="Proteomes" id="UP000158078"/>
    </source>
</evidence>
<evidence type="ECO:0000256" key="14">
    <source>
        <dbReference type="ARBA" id="ARBA00022759"/>
    </source>
</evidence>
<dbReference type="GeneID" id="37620116"/>
<dbReference type="GO" id="GO:0016787">
    <property type="term" value="F:hydrolase activity"/>
    <property type="evidence" value="ECO:0007669"/>
    <property type="project" value="UniProtKB-KW"/>
</dbReference>
<evidence type="ECO:0000256" key="11">
    <source>
        <dbReference type="ARBA" id="ARBA00022722"/>
    </source>
</evidence>
<comment type="subunit">
    <text evidence="5">Interacts with the capsid protein; this interaction relocates Rep into the nucleus.</text>
</comment>
<keyword evidence="9" id="KW-0548">Nucleotidyltransferase</keyword>
<evidence type="ECO:0000256" key="23">
    <source>
        <dbReference type="ARBA" id="ARBA00049360"/>
    </source>
</evidence>
<dbReference type="GO" id="GO:0046872">
    <property type="term" value="F:metal ion binding"/>
    <property type="evidence" value="ECO:0007669"/>
    <property type="project" value="UniProtKB-KW"/>
</dbReference>
<proteinExistence type="inferred from homology"/>
<evidence type="ECO:0000256" key="3">
    <source>
        <dbReference type="ARBA" id="ARBA00004147"/>
    </source>
</evidence>
<dbReference type="PROSITE" id="PS52020">
    <property type="entry name" value="CRESS_DNA_REP"/>
    <property type="match status" value="1"/>
</dbReference>
<keyword evidence="26" id="KW-1185">Reference proteome</keyword>
<comment type="cofactor">
    <cofactor evidence="2">
        <name>Mg(2+)</name>
        <dbReference type="ChEBI" id="CHEBI:18420"/>
    </cofactor>
</comment>
<name>A0A0D3MCG3_9CIRC</name>
<evidence type="ECO:0000256" key="6">
    <source>
        <dbReference type="ARBA" id="ARBA00014531"/>
    </source>
</evidence>
<evidence type="ECO:0000256" key="1">
    <source>
        <dbReference type="ARBA" id="ARBA00001936"/>
    </source>
</evidence>
<evidence type="ECO:0000256" key="10">
    <source>
        <dbReference type="ARBA" id="ARBA00022705"/>
    </source>
</evidence>
<keyword evidence="13" id="KW-0547">Nucleotide-binding</keyword>
<comment type="similarity">
    <text evidence="4">Belongs to the nanoviruses/circoviruses replication-associated protein family.</text>
</comment>
<evidence type="ECO:0000256" key="16">
    <source>
        <dbReference type="ARBA" id="ARBA00022806"/>
    </source>
</evidence>
<evidence type="ECO:0000256" key="13">
    <source>
        <dbReference type="ARBA" id="ARBA00022741"/>
    </source>
</evidence>
<dbReference type="EMBL" id="KJ641741">
    <property type="protein sequence ID" value="AIF76280.1"/>
    <property type="molecule type" value="Genomic_DNA"/>
</dbReference>
<evidence type="ECO:0000256" key="5">
    <source>
        <dbReference type="ARBA" id="ARBA00011448"/>
    </source>
</evidence>
<keyword evidence="7" id="KW-1048">Host nucleus</keyword>
<keyword evidence="20" id="KW-0511">Multifunctional enzyme</keyword>
<dbReference type="Pfam" id="PF02407">
    <property type="entry name" value="Viral_Rep"/>
    <property type="match status" value="1"/>
</dbReference>
<evidence type="ECO:0000256" key="12">
    <source>
        <dbReference type="ARBA" id="ARBA00022723"/>
    </source>
</evidence>
<keyword evidence="17" id="KW-0067">ATP-binding</keyword>
<dbReference type="InterPro" id="IPR049912">
    <property type="entry name" value="CRESS_DNA_REP"/>
</dbReference>
<dbReference type="Gene3D" id="3.40.1310.20">
    <property type="match status" value="1"/>
</dbReference>
<comment type="subcellular location">
    <subcellularLocation>
        <location evidence="3">Host nucleus</location>
    </subcellularLocation>
</comment>
<dbReference type="InterPro" id="IPR000605">
    <property type="entry name" value="Helicase_SF3_ssDNA/RNA_vir"/>
</dbReference>
<dbReference type="SUPFAM" id="SSF52540">
    <property type="entry name" value="P-loop containing nucleoside triphosphate hydrolases"/>
    <property type="match status" value="1"/>
</dbReference>
<keyword evidence="16" id="KW-0347">Helicase</keyword>
<sequence length="315" mass="35688">MVQGRRRSGPPPHKRWCFTINNPTPAEERHLREIPVNQVDYLIAGREVGAQGTPHIQGFVNFVKKKTLNQVKLFVGPRAHVEKARGSDEQNRDYCSKDGDILVDVGCPRRPGARHDLASAVSTALSTGDLGQVAQSHPETYVKYHRGLAELIKASNKLPRRAWKTEVHVHVGPPGCGKSKWASEFADPEVTYWKPPRNKWWDGYASHEVVILDDFYGWLPFDELLRICDRYPLEVEVKGGLVPFLARTVIITSNKMPQEWYSSDAVPHAEALYRRITTLISWQTAMQPSTEDSAPQYLPQALTCPCSEFPYEINY</sequence>
<dbReference type="GO" id="GO:0005524">
    <property type="term" value="F:ATP binding"/>
    <property type="evidence" value="ECO:0007669"/>
    <property type="project" value="UniProtKB-KW"/>
</dbReference>
<organism evidence="25 26">
    <name type="scientific">Bat associated circovirus 9</name>
    <dbReference type="NCBI Taxonomy" id="2169823"/>
    <lineage>
        <taxon>Viruses</taxon>
        <taxon>Monodnaviria</taxon>
        <taxon>Shotokuvirae</taxon>
        <taxon>Cressdnaviricota</taxon>
        <taxon>Arfiviricetes</taxon>
        <taxon>Cirlivirales</taxon>
        <taxon>Circoviridae</taxon>
        <taxon>Circovirus</taxon>
        <taxon>Circovirus kelawar</taxon>
    </lineage>
</organism>